<dbReference type="CDD" id="cd00180">
    <property type="entry name" value="PKc"/>
    <property type="match status" value="1"/>
</dbReference>
<accession>A0A914QSP9</accession>
<dbReference type="WBParaSite" id="PDA_v2.g6546.t1">
    <property type="protein sequence ID" value="PDA_v2.g6546.t1"/>
    <property type="gene ID" value="PDA_v2.g6546"/>
</dbReference>
<dbReference type="Pfam" id="PF00069">
    <property type="entry name" value="Pkinase"/>
    <property type="match status" value="1"/>
</dbReference>
<dbReference type="Gene3D" id="1.10.510.10">
    <property type="entry name" value="Transferase(Phosphotransferase) domain 1"/>
    <property type="match status" value="1"/>
</dbReference>
<dbReference type="PANTHER" id="PTHR44167:SF24">
    <property type="entry name" value="SERINE_THREONINE-PROTEIN KINASE CHK2"/>
    <property type="match status" value="1"/>
</dbReference>
<dbReference type="SMART" id="SM00220">
    <property type="entry name" value="S_TKc"/>
    <property type="match status" value="1"/>
</dbReference>
<keyword evidence="2" id="KW-1185">Reference proteome</keyword>
<sequence>MSDVEFENQRIVFKEKNYKKIKCYNPGTSSPTWHVKREKDSKDFVIKIIEKESCVFHRNKEIPREFKILQDLKKFGRKDIVKAFEWSYVKGRVLILFEHIQDFKTLLMPESMIKKVFKNIATAVAFLHENKYAHGDLKLDNVIVKEDRTIVLIDFQDSCRIDEDKEVYITGRILSKEDPMIPVKEGIDRVEEDQEVSVKTDIEKLYNILVEFKWNGAKSAEFLAFSDWFKDYHKKDEVSLKDVFLQAYVYL</sequence>
<dbReference type="InterPro" id="IPR008271">
    <property type="entry name" value="Ser/Thr_kinase_AS"/>
</dbReference>
<evidence type="ECO:0000313" key="2">
    <source>
        <dbReference type="Proteomes" id="UP000887578"/>
    </source>
</evidence>
<dbReference type="InterPro" id="IPR011009">
    <property type="entry name" value="Kinase-like_dom_sf"/>
</dbReference>
<evidence type="ECO:0000313" key="3">
    <source>
        <dbReference type="WBParaSite" id="PDA_v2.g6546.t1"/>
    </source>
</evidence>
<dbReference type="PROSITE" id="PS50011">
    <property type="entry name" value="PROTEIN_KINASE_DOM"/>
    <property type="match status" value="1"/>
</dbReference>
<feature type="domain" description="Protein kinase" evidence="1">
    <location>
        <begin position="18"/>
        <end position="251"/>
    </location>
</feature>
<dbReference type="Gene3D" id="3.30.200.20">
    <property type="entry name" value="Phosphorylase Kinase, domain 1"/>
    <property type="match status" value="1"/>
</dbReference>
<dbReference type="GO" id="GO:0004674">
    <property type="term" value="F:protein serine/threonine kinase activity"/>
    <property type="evidence" value="ECO:0007669"/>
    <property type="project" value="TreeGrafter"/>
</dbReference>
<dbReference type="GO" id="GO:0005737">
    <property type="term" value="C:cytoplasm"/>
    <property type="evidence" value="ECO:0007669"/>
    <property type="project" value="TreeGrafter"/>
</dbReference>
<name>A0A914QSP9_9BILA</name>
<proteinExistence type="predicted"/>
<dbReference type="GO" id="GO:0044773">
    <property type="term" value="P:mitotic DNA damage checkpoint signaling"/>
    <property type="evidence" value="ECO:0007669"/>
    <property type="project" value="TreeGrafter"/>
</dbReference>
<reference evidence="3" key="1">
    <citation type="submission" date="2022-11" db="UniProtKB">
        <authorList>
            <consortium name="WormBaseParasite"/>
        </authorList>
    </citation>
    <scope>IDENTIFICATION</scope>
</reference>
<dbReference type="SUPFAM" id="SSF56112">
    <property type="entry name" value="Protein kinase-like (PK-like)"/>
    <property type="match status" value="1"/>
</dbReference>
<dbReference type="InterPro" id="IPR000719">
    <property type="entry name" value="Prot_kinase_dom"/>
</dbReference>
<dbReference type="Proteomes" id="UP000887578">
    <property type="component" value="Unplaced"/>
</dbReference>
<dbReference type="GO" id="GO:0005634">
    <property type="term" value="C:nucleus"/>
    <property type="evidence" value="ECO:0007669"/>
    <property type="project" value="TreeGrafter"/>
</dbReference>
<dbReference type="PROSITE" id="PS00108">
    <property type="entry name" value="PROTEIN_KINASE_ST"/>
    <property type="match status" value="1"/>
</dbReference>
<dbReference type="AlphaFoldDB" id="A0A914QSP9"/>
<organism evidence="2 3">
    <name type="scientific">Panagrolaimus davidi</name>
    <dbReference type="NCBI Taxonomy" id="227884"/>
    <lineage>
        <taxon>Eukaryota</taxon>
        <taxon>Metazoa</taxon>
        <taxon>Ecdysozoa</taxon>
        <taxon>Nematoda</taxon>
        <taxon>Chromadorea</taxon>
        <taxon>Rhabditida</taxon>
        <taxon>Tylenchina</taxon>
        <taxon>Panagrolaimomorpha</taxon>
        <taxon>Panagrolaimoidea</taxon>
        <taxon>Panagrolaimidae</taxon>
        <taxon>Panagrolaimus</taxon>
    </lineage>
</organism>
<dbReference type="GO" id="GO:0005524">
    <property type="term" value="F:ATP binding"/>
    <property type="evidence" value="ECO:0007669"/>
    <property type="project" value="InterPro"/>
</dbReference>
<evidence type="ECO:0000259" key="1">
    <source>
        <dbReference type="PROSITE" id="PS50011"/>
    </source>
</evidence>
<protein>
    <submittedName>
        <fullName evidence="3">Protein kinase domain-containing protein</fullName>
    </submittedName>
</protein>
<dbReference type="PANTHER" id="PTHR44167">
    <property type="entry name" value="OVARIAN-SPECIFIC SERINE/THREONINE-PROTEIN KINASE LOK-RELATED"/>
    <property type="match status" value="1"/>
</dbReference>